<organism evidence="1 2">
    <name type="scientific">Gossypium arboreum</name>
    <name type="common">Tree cotton</name>
    <name type="synonym">Gossypium nanking</name>
    <dbReference type="NCBI Taxonomy" id="29729"/>
    <lineage>
        <taxon>Eukaryota</taxon>
        <taxon>Viridiplantae</taxon>
        <taxon>Streptophyta</taxon>
        <taxon>Embryophyta</taxon>
        <taxon>Tracheophyta</taxon>
        <taxon>Spermatophyta</taxon>
        <taxon>Magnoliopsida</taxon>
        <taxon>eudicotyledons</taxon>
        <taxon>Gunneridae</taxon>
        <taxon>Pentapetalae</taxon>
        <taxon>rosids</taxon>
        <taxon>malvids</taxon>
        <taxon>Malvales</taxon>
        <taxon>Malvaceae</taxon>
        <taxon>Malvoideae</taxon>
        <taxon>Gossypium</taxon>
    </lineage>
</organism>
<sequence length="50" mass="5437">MPKTLKISLFQIGLNLGSAGTHPYDTPVRALILPNDTAMWSAPISRSRPC</sequence>
<evidence type="ECO:0000313" key="1">
    <source>
        <dbReference type="EMBL" id="KHG29295.1"/>
    </source>
</evidence>
<gene>
    <name evidence="1" type="ORF">F383_35504</name>
</gene>
<dbReference type="AlphaFoldDB" id="A0A0B0PWE3"/>
<accession>A0A0B0PWE3</accession>
<dbReference type="Proteomes" id="UP000032142">
    <property type="component" value="Unassembled WGS sequence"/>
</dbReference>
<protein>
    <submittedName>
        <fullName evidence="1">Uncharacterized protein</fullName>
    </submittedName>
</protein>
<proteinExistence type="predicted"/>
<keyword evidence="2" id="KW-1185">Reference proteome</keyword>
<reference evidence="2" key="1">
    <citation type="submission" date="2014-09" db="EMBL/GenBank/DDBJ databases">
        <authorList>
            <person name="Mudge J."/>
            <person name="Ramaraj T."/>
            <person name="Lindquist I.E."/>
            <person name="Bharti A.K."/>
            <person name="Sundararajan A."/>
            <person name="Cameron C.T."/>
            <person name="Woodward J.E."/>
            <person name="May G.D."/>
            <person name="Brubaker C."/>
            <person name="Broadhvest J."/>
            <person name="Wilkins T.A."/>
        </authorList>
    </citation>
    <scope>NUCLEOTIDE SEQUENCE</scope>
    <source>
        <strain evidence="2">cv. AKA8401</strain>
    </source>
</reference>
<dbReference type="EMBL" id="KN448988">
    <property type="protein sequence ID" value="KHG29295.1"/>
    <property type="molecule type" value="Genomic_DNA"/>
</dbReference>
<name>A0A0B0PWE3_GOSAR</name>
<evidence type="ECO:0000313" key="2">
    <source>
        <dbReference type="Proteomes" id="UP000032142"/>
    </source>
</evidence>